<keyword evidence="1" id="KW-0812">Transmembrane</keyword>
<dbReference type="RefSeq" id="WP_074915733.1">
    <property type="nucleotide sequence ID" value="NZ_CP081135.1"/>
</dbReference>
<dbReference type="AlphaFoldDB" id="A0AAX2ZCQ0"/>
<keyword evidence="1" id="KW-1133">Transmembrane helix</keyword>
<keyword evidence="1" id="KW-0472">Membrane</keyword>
<evidence type="ECO:0000313" key="2">
    <source>
        <dbReference type="EMBL" id="UEL47049.1"/>
    </source>
</evidence>
<sequence>MKYCKSLIITLVISFLMIIGTNTVIVDAAESKPGSNNFIFYFLLLIISSMVLGSIVSLVQRKISKIKSKTK</sequence>
<dbReference type="Proteomes" id="UP001198983">
    <property type="component" value="Chromosome"/>
</dbReference>
<dbReference type="KEGG" id="tem:JW646_15625"/>
<evidence type="ECO:0008006" key="4">
    <source>
        <dbReference type="Google" id="ProtNLM"/>
    </source>
</evidence>
<evidence type="ECO:0000313" key="3">
    <source>
        <dbReference type="Proteomes" id="UP001198983"/>
    </source>
</evidence>
<protein>
    <recommendedName>
        <fullName evidence="4">Lipopolysaccharide assembly protein A domain-containing protein</fullName>
    </recommendedName>
</protein>
<organism evidence="2 3">
    <name type="scientific">Terrisporobacter hibernicus</name>
    <dbReference type="NCBI Taxonomy" id="2813371"/>
    <lineage>
        <taxon>Bacteria</taxon>
        <taxon>Bacillati</taxon>
        <taxon>Bacillota</taxon>
        <taxon>Clostridia</taxon>
        <taxon>Peptostreptococcales</taxon>
        <taxon>Peptostreptococcaceae</taxon>
        <taxon>Terrisporobacter</taxon>
    </lineage>
</organism>
<reference evidence="2 3" key="1">
    <citation type="journal article" date="2023" name="Int. J. Syst. Evol. Microbiol.">
        <title>Terrisporobacter hibernicus sp. nov., isolated from bovine faeces in Northern Ireland.</title>
        <authorList>
            <person name="Mitchell M."/>
            <person name="Nguyen S.V."/>
            <person name="Connor M."/>
            <person name="Fairley D.J."/>
            <person name="Donoghue O."/>
            <person name="Marshall H."/>
            <person name="Koolman L."/>
            <person name="McMullan G."/>
            <person name="Schaffer K.E."/>
            <person name="McGrath J.W."/>
            <person name="Fanning S."/>
        </authorList>
    </citation>
    <scope>NUCLEOTIDE SEQUENCE [LARGE SCALE GENOMIC DNA]</scope>
    <source>
        <strain evidence="2 3">MCA3</strain>
    </source>
</reference>
<feature type="transmembrane region" description="Helical" evidence="1">
    <location>
        <begin position="38"/>
        <end position="59"/>
    </location>
</feature>
<dbReference type="EMBL" id="CP081135">
    <property type="protein sequence ID" value="UEL47049.1"/>
    <property type="molecule type" value="Genomic_DNA"/>
</dbReference>
<keyword evidence="3" id="KW-1185">Reference proteome</keyword>
<name>A0AAX2ZCQ0_9FIRM</name>
<evidence type="ECO:0000256" key="1">
    <source>
        <dbReference type="SAM" id="Phobius"/>
    </source>
</evidence>
<gene>
    <name evidence="2" type="ORF">JW646_15625</name>
</gene>
<proteinExistence type="predicted"/>
<accession>A0AAX2ZCQ0</accession>